<dbReference type="GO" id="GO:0046983">
    <property type="term" value="F:protein dimerization activity"/>
    <property type="evidence" value="ECO:0007669"/>
    <property type="project" value="InterPro"/>
</dbReference>
<dbReference type="CDD" id="cd16917">
    <property type="entry name" value="HATPase_UhpB-NarQ-NarX-like"/>
    <property type="match status" value="1"/>
</dbReference>
<sequence>MNREGNGMHNKDEDWKKSSSTDIPATLLDARKHILVWIMGIYIASVLMQWILEFNPIPMLFFHLVLLLHCALYWHSEALTRRQPWFYISFQGILITICAFLMPQGYPPITGLYSLLIGQSVVIYQRKLKVAGVALVFYPIVTIIVLSIDDSLHLLFNLSAFTMLNVIIIAYTRIFRNEVIARHRTESFLKELEQAHGEVEKLTLANERQRMSRDLHDTLAQGLAGIVMQLDAADAHIAKGNMDRAGQIIRQSRESARIALAEARQAIDNLRLLAEPAQSFADAVRLETERFTSATGIRVELMLDPIPELSKILFEHAQYIVRESLTNIARHAKASEVRIEMRYNEDRFLLTIRDNGTGFNVEKITHEPGHYGLIVMQERARLLHAELAISSDRASGTLVKLDVPYHYAISIREEGGLNHELQNSDC</sequence>
<feature type="transmembrane region" description="Helical" evidence="6">
    <location>
        <begin position="86"/>
        <end position="102"/>
    </location>
</feature>
<keyword evidence="4 8" id="KW-0418">Kinase</keyword>
<dbReference type="PANTHER" id="PTHR24421:SF55">
    <property type="entry name" value="SENSOR HISTIDINE KINASE YDFH"/>
    <property type="match status" value="1"/>
</dbReference>
<dbReference type="EC" id="2.7.13.3" evidence="2"/>
<dbReference type="Pfam" id="PF02518">
    <property type="entry name" value="HATPase_c"/>
    <property type="match status" value="1"/>
</dbReference>
<comment type="caution">
    <text evidence="8">The sequence shown here is derived from an EMBL/GenBank/DDBJ whole genome shotgun (WGS) entry which is preliminary data.</text>
</comment>
<name>A0A229P2R4_9BACL</name>
<feature type="transmembrane region" description="Helical" evidence="6">
    <location>
        <begin position="108"/>
        <end position="124"/>
    </location>
</feature>
<feature type="transmembrane region" description="Helical" evidence="6">
    <location>
        <begin position="154"/>
        <end position="174"/>
    </location>
</feature>
<evidence type="ECO:0000256" key="1">
    <source>
        <dbReference type="ARBA" id="ARBA00000085"/>
    </source>
</evidence>
<dbReference type="PANTHER" id="PTHR24421">
    <property type="entry name" value="NITRATE/NITRITE SENSOR PROTEIN NARX-RELATED"/>
    <property type="match status" value="1"/>
</dbReference>
<keyword evidence="5" id="KW-0902">Two-component regulatory system</keyword>
<dbReference type="SUPFAM" id="SSF55874">
    <property type="entry name" value="ATPase domain of HSP90 chaperone/DNA topoisomerase II/histidine kinase"/>
    <property type="match status" value="1"/>
</dbReference>
<dbReference type="Gene3D" id="3.30.565.10">
    <property type="entry name" value="Histidine kinase-like ATPase, C-terminal domain"/>
    <property type="match status" value="1"/>
</dbReference>
<dbReference type="InterPro" id="IPR036890">
    <property type="entry name" value="HATPase_C_sf"/>
</dbReference>
<keyword evidence="3" id="KW-0808">Transferase</keyword>
<accession>A0A229P2R4</accession>
<evidence type="ECO:0000259" key="7">
    <source>
        <dbReference type="SMART" id="SM00387"/>
    </source>
</evidence>
<dbReference type="OrthoDB" id="9781904at2"/>
<dbReference type="Proteomes" id="UP000215145">
    <property type="component" value="Unassembled WGS sequence"/>
</dbReference>
<evidence type="ECO:0000313" key="8">
    <source>
        <dbReference type="EMBL" id="OXM16377.1"/>
    </source>
</evidence>
<feature type="transmembrane region" description="Helical" evidence="6">
    <location>
        <begin position="131"/>
        <end position="148"/>
    </location>
</feature>
<dbReference type="InterPro" id="IPR050482">
    <property type="entry name" value="Sensor_HK_TwoCompSys"/>
</dbReference>
<dbReference type="InterPro" id="IPR011712">
    <property type="entry name" value="Sig_transdc_His_kin_sub3_dim/P"/>
</dbReference>
<evidence type="ECO:0000313" key="9">
    <source>
        <dbReference type="Proteomes" id="UP000215145"/>
    </source>
</evidence>
<feature type="transmembrane region" description="Helical" evidence="6">
    <location>
        <begin position="34"/>
        <end position="51"/>
    </location>
</feature>
<dbReference type="RefSeq" id="WP_089523461.1">
    <property type="nucleotide sequence ID" value="NZ_NMUQ01000001.1"/>
</dbReference>
<comment type="catalytic activity">
    <reaction evidence="1">
        <text>ATP + protein L-histidine = ADP + protein N-phospho-L-histidine.</text>
        <dbReference type="EC" id="2.7.13.3"/>
    </reaction>
</comment>
<organism evidence="8 9">
    <name type="scientific">Paenibacillus herberti</name>
    <dbReference type="NCBI Taxonomy" id="1619309"/>
    <lineage>
        <taxon>Bacteria</taxon>
        <taxon>Bacillati</taxon>
        <taxon>Bacillota</taxon>
        <taxon>Bacilli</taxon>
        <taxon>Bacillales</taxon>
        <taxon>Paenibacillaceae</taxon>
        <taxon>Paenibacillus</taxon>
    </lineage>
</organism>
<gene>
    <name evidence="8" type="ORF">CGZ75_06760</name>
</gene>
<keyword evidence="6" id="KW-1133">Transmembrane helix</keyword>
<keyword evidence="9" id="KW-1185">Reference proteome</keyword>
<reference evidence="8 9" key="1">
    <citation type="submission" date="2017-07" db="EMBL/GenBank/DDBJ databases">
        <title>Paenibacillus herberti R33 genome sequencing and assembly.</title>
        <authorList>
            <person name="Su W."/>
        </authorList>
    </citation>
    <scope>NUCLEOTIDE SEQUENCE [LARGE SCALE GENOMIC DNA]</scope>
    <source>
        <strain evidence="8 9">R33</strain>
    </source>
</reference>
<feature type="domain" description="Histidine kinase/HSP90-like ATPase" evidence="7">
    <location>
        <begin position="312"/>
        <end position="407"/>
    </location>
</feature>
<evidence type="ECO:0000256" key="3">
    <source>
        <dbReference type="ARBA" id="ARBA00022679"/>
    </source>
</evidence>
<dbReference type="GO" id="GO:0016020">
    <property type="term" value="C:membrane"/>
    <property type="evidence" value="ECO:0007669"/>
    <property type="project" value="InterPro"/>
</dbReference>
<keyword evidence="6" id="KW-0472">Membrane</keyword>
<dbReference type="Pfam" id="PF07730">
    <property type="entry name" value="HisKA_3"/>
    <property type="match status" value="1"/>
</dbReference>
<protein>
    <recommendedName>
        <fullName evidence="2">histidine kinase</fullName>
        <ecNumber evidence="2">2.7.13.3</ecNumber>
    </recommendedName>
</protein>
<dbReference type="SMART" id="SM00387">
    <property type="entry name" value="HATPase_c"/>
    <property type="match status" value="1"/>
</dbReference>
<evidence type="ECO:0000256" key="4">
    <source>
        <dbReference type="ARBA" id="ARBA00022777"/>
    </source>
</evidence>
<evidence type="ECO:0000256" key="6">
    <source>
        <dbReference type="SAM" id="Phobius"/>
    </source>
</evidence>
<evidence type="ECO:0000256" key="2">
    <source>
        <dbReference type="ARBA" id="ARBA00012438"/>
    </source>
</evidence>
<feature type="transmembrane region" description="Helical" evidence="6">
    <location>
        <begin position="57"/>
        <end position="74"/>
    </location>
</feature>
<keyword evidence="6" id="KW-0812">Transmembrane</keyword>
<dbReference type="Gene3D" id="1.20.5.1930">
    <property type="match status" value="1"/>
</dbReference>
<dbReference type="InterPro" id="IPR003594">
    <property type="entry name" value="HATPase_dom"/>
</dbReference>
<dbReference type="AlphaFoldDB" id="A0A229P2R4"/>
<proteinExistence type="predicted"/>
<dbReference type="EMBL" id="NMUQ01000001">
    <property type="protein sequence ID" value="OXM16377.1"/>
    <property type="molecule type" value="Genomic_DNA"/>
</dbReference>
<dbReference type="GO" id="GO:0000155">
    <property type="term" value="F:phosphorelay sensor kinase activity"/>
    <property type="evidence" value="ECO:0007669"/>
    <property type="project" value="InterPro"/>
</dbReference>
<evidence type="ECO:0000256" key="5">
    <source>
        <dbReference type="ARBA" id="ARBA00023012"/>
    </source>
</evidence>